<proteinExistence type="predicted"/>
<reference evidence="1 2" key="1">
    <citation type="submission" date="2021-06" db="EMBL/GenBank/DDBJ databases">
        <title>Caerostris darwini draft genome.</title>
        <authorList>
            <person name="Kono N."/>
            <person name="Arakawa K."/>
        </authorList>
    </citation>
    <scope>NUCLEOTIDE SEQUENCE [LARGE SCALE GENOMIC DNA]</scope>
</reference>
<evidence type="ECO:0000313" key="2">
    <source>
        <dbReference type="Proteomes" id="UP001054837"/>
    </source>
</evidence>
<organism evidence="1 2">
    <name type="scientific">Caerostris darwini</name>
    <dbReference type="NCBI Taxonomy" id="1538125"/>
    <lineage>
        <taxon>Eukaryota</taxon>
        <taxon>Metazoa</taxon>
        <taxon>Ecdysozoa</taxon>
        <taxon>Arthropoda</taxon>
        <taxon>Chelicerata</taxon>
        <taxon>Arachnida</taxon>
        <taxon>Araneae</taxon>
        <taxon>Araneomorphae</taxon>
        <taxon>Entelegynae</taxon>
        <taxon>Araneoidea</taxon>
        <taxon>Araneidae</taxon>
        <taxon>Caerostris</taxon>
    </lineage>
</organism>
<comment type="caution">
    <text evidence="1">The sequence shown here is derived from an EMBL/GenBank/DDBJ whole genome shotgun (WGS) entry which is preliminary data.</text>
</comment>
<sequence length="120" mass="13647">MNEDMLKGSHVSVCASGGFEDGADAFMCTWRKWVDKDKETNTPRLIFLTKNFHSTGLMNEDMLRASNVSVCASGVFEDGADAFMCTWRKWVDKDKETGNWFLEKLNIKTPKHSSLIFDIL</sequence>
<gene>
    <name evidence="1" type="ORF">CDAR_36411</name>
</gene>
<keyword evidence="2" id="KW-1185">Reference proteome</keyword>
<accession>A0AAV4SNP2</accession>
<evidence type="ECO:0000313" key="1">
    <source>
        <dbReference type="EMBL" id="GIY34934.1"/>
    </source>
</evidence>
<dbReference type="AlphaFoldDB" id="A0AAV4SNP2"/>
<protein>
    <submittedName>
        <fullName evidence="1">Uncharacterized protein</fullName>
    </submittedName>
</protein>
<dbReference type="Proteomes" id="UP001054837">
    <property type="component" value="Unassembled WGS sequence"/>
</dbReference>
<name>A0AAV4SNP2_9ARAC</name>
<dbReference type="EMBL" id="BPLQ01008115">
    <property type="protein sequence ID" value="GIY34934.1"/>
    <property type="molecule type" value="Genomic_DNA"/>
</dbReference>